<keyword evidence="2" id="KW-1185">Reference proteome</keyword>
<reference evidence="1" key="1">
    <citation type="submission" date="2023-04" db="EMBL/GenBank/DDBJ databases">
        <authorList>
            <consortium name="ELIXIR-Norway"/>
        </authorList>
    </citation>
    <scope>NUCLEOTIDE SEQUENCE [LARGE SCALE GENOMIC DNA]</scope>
</reference>
<evidence type="ECO:0000313" key="2">
    <source>
        <dbReference type="Proteomes" id="UP001176941"/>
    </source>
</evidence>
<evidence type="ECO:0000313" key="1">
    <source>
        <dbReference type="EMBL" id="CAI9165594.1"/>
    </source>
</evidence>
<accession>A0ABN8YVU6</accession>
<dbReference type="EMBL" id="OX459960">
    <property type="protein sequence ID" value="CAI9165594.1"/>
    <property type="molecule type" value="Genomic_DNA"/>
</dbReference>
<proteinExistence type="predicted"/>
<sequence>MTQKPTSLHKFVGKAPLADLGVGMLFYPPVSGSSNFKHRGALEITQVPAFSDLESPGGRGRLGLVSLCCSCAETTCPSKCLVSQHDACGCVTDPRALFLQF</sequence>
<gene>
    <name evidence="1" type="ORF">MRATA1EN1_LOCUS14556</name>
</gene>
<dbReference type="Proteomes" id="UP001176941">
    <property type="component" value="Chromosome 24"/>
</dbReference>
<organism evidence="1 2">
    <name type="scientific">Rangifer tarandus platyrhynchus</name>
    <name type="common">Svalbard reindeer</name>
    <dbReference type="NCBI Taxonomy" id="3082113"/>
    <lineage>
        <taxon>Eukaryota</taxon>
        <taxon>Metazoa</taxon>
        <taxon>Chordata</taxon>
        <taxon>Craniata</taxon>
        <taxon>Vertebrata</taxon>
        <taxon>Euteleostomi</taxon>
        <taxon>Mammalia</taxon>
        <taxon>Eutheria</taxon>
        <taxon>Laurasiatheria</taxon>
        <taxon>Artiodactyla</taxon>
        <taxon>Ruminantia</taxon>
        <taxon>Pecora</taxon>
        <taxon>Cervidae</taxon>
        <taxon>Odocoileinae</taxon>
        <taxon>Rangifer</taxon>
    </lineage>
</organism>
<name>A0ABN8YVU6_RANTA</name>
<protein>
    <submittedName>
        <fullName evidence="1">Uncharacterized protein</fullName>
    </submittedName>
</protein>